<evidence type="ECO:0000259" key="1">
    <source>
        <dbReference type="Pfam" id="PF07883"/>
    </source>
</evidence>
<dbReference type="RefSeq" id="WP_345241606.1">
    <property type="nucleotide sequence ID" value="NZ_BAABHD010000012.1"/>
</dbReference>
<dbReference type="EMBL" id="BAABHD010000012">
    <property type="protein sequence ID" value="GAA4450880.1"/>
    <property type="molecule type" value="Genomic_DNA"/>
</dbReference>
<comment type="caution">
    <text evidence="2">The sequence shown here is derived from an EMBL/GenBank/DDBJ whole genome shotgun (WGS) entry which is preliminary data.</text>
</comment>
<accession>A0ABP8MHQ3</accession>
<name>A0ABP8MHQ3_9BACT</name>
<reference evidence="3" key="1">
    <citation type="journal article" date="2019" name="Int. J. Syst. Evol. Microbiol.">
        <title>The Global Catalogue of Microorganisms (GCM) 10K type strain sequencing project: providing services to taxonomists for standard genome sequencing and annotation.</title>
        <authorList>
            <consortium name="The Broad Institute Genomics Platform"/>
            <consortium name="The Broad Institute Genome Sequencing Center for Infectious Disease"/>
            <person name="Wu L."/>
            <person name="Ma J."/>
        </authorList>
    </citation>
    <scope>NUCLEOTIDE SEQUENCE [LARGE SCALE GENOMIC DNA]</scope>
    <source>
        <strain evidence="3">JCM 17927</strain>
    </source>
</reference>
<dbReference type="InterPro" id="IPR047142">
    <property type="entry name" value="OryJ/VirC-like"/>
</dbReference>
<dbReference type="CDD" id="cd02231">
    <property type="entry name" value="cupin_BLL6423-like"/>
    <property type="match status" value="1"/>
</dbReference>
<evidence type="ECO:0000313" key="2">
    <source>
        <dbReference type="EMBL" id="GAA4450880.1"/>
    </source>
</evidence>
<dbReference type="InterPro" id="IPR013096">
    <property type="entry name" value="Cupin_2"/>
</dbReference>
<keyword evidence="3" id="KW-1185">Reference proteome</keyword>
<organism evidence="2 3">
    <name type="scientific">Nibrella saemangeumensis</name>
    <dbReference type="NCBI Taxonomy" id="1084526"/>
    <lineage>
        <taxon>Bacteria</taxon>
        <taxon>Pseudomonadati</taxon>
        <taxon>Bacteroidota</taxon>
        <taxon>Cytophagia</taxon>
        <taxon>Cytophagales</taxon>
        <taxon>Spirosomataceae</taxon>
        <taxon>Nibrella</taxon>
    </lineage>
</organism>
<protein>
    <submittedName>
        <fullName evidence="2">Cupin domain-containing protein</fullName>
    </submittedName>
</protein>
<dbReference type="InterPro" id="IPR014710">
    <property type="entry name" value="RmlC-like_jellyroll"/>
</dbReference>
<proteinExistence type="predicted"/>
<dbReference type="InterPro" id="IPR011051">
    <property type="entry name" value="RmlC_Cupin_sf"/>
</dbReference>
<dbReference type="PROSITE" id="PS51257">
    <property type="entry name" value="PROKAR_LIPOPROTEIN"/>
    <property type="match status" value="1"/>
</dbReference>
<dbReference type="SUPFAM" id="SSF51182">
    <property type="entry name" value="RmlC-like cupins"/>
    <property type="match status" value="1"/>
</dbReference>
<dbReference type="Proteomes" id="UP001501175">
    <property type="component" value="Unassembled WGS sequence"/>
</dbReference>
<dbReference type="Pfam" id="PF07883">
    <property type="entry name" value="Cupin_2"/>
    <property type="match status" value="1"/>
</dbReference>
<feature type="domain" description="Cupin type-2" evidence="1">
    <location>
        <begin position="113"/>
        <end position="179"/>
    </location>
</feature>
<evidence type="ECO:0000313" key="3">
    <source>
        <dbReference type="Proteomes" id="UP001501175"/>
    </source>
</evidence>
<dbReference type="PANTHER" id="PTHR36156:SF2">
    <property type="entry name" value="CUPIN TYPE-2 DOMAIN-CONTAINING PROTEIN"/>
    <property type="match status" value="1"/>
</dbReference>
<sequence>MSLLPKYNRKRFLSLYWIVPFLASCNPLRAFSKQSQNKLKRRVVTGVNANGKSSIISDGFVPKNATYSDPGHLEINTLWVENQVPVAFDKQAETLDGYAFTLEPSYGGFKAYFITFEPGYKPDFHKTDTIDFIFIISGKLELLVEGGSTILASGDSVVQRGTNHAWRVVGDEPCKAAAVVISAKKG</sequence>
<gene>
    <name evidence="2" type="ORF">GCM10023189_12190</name>
</gene>
<dbReference type="Gene3D" id="2.60.120.10">
    <property type="entry name" value="Jelly Rolls"/>
    <property type="match status" value="1"/>
</dbReference>
<dbReference type="PANTHER" id="PTHR36156">
    <property type="entry name" value="SLR2101 PROTEIN"/>
    <property type="match status" value="1"/>
</dbReference>